<feature type="compositionally biased region" description="Low complexity" evidence="6">
    <location>
        <begin position="94"/>
        <end position="105"/>
    </location>
</feature>
<keyword evidence="4 5" id="KW-0539">Nucleus</keyword>
<gene>
    <name evidence="8" type="ORF">SAY87_031209</name>
</gene>
<keyword evidence="1 5" id="KW-0805">Transcription regulation</keyword>
<evidence type="ECO:0000259" key="7">
    <source>
        <dbReference type="PROSITE" id="PS51742"/>
    </source>
</evidence>
<feature type="compositionally biased region" description="Basic residues" evidence="6">
    <location>
        <begin position="108"/>
        <end position="117"/>
    </location>
</feature>
<proteinExistence type="predicted"/>
<evidence type="ECO:0000256" key="2">
    <source>
        <dbReference type="ARBA" id="ARBA00023125"/>
    </source>
</evidence>
<dbReference type="InterPro" id="IPR039605">
    <property type="entry name" value="AHL"/>
</dbReference>
<comment type="function">
    <text evidence="5">Transcription factor that specifically binds AT-rich DNA sequences related to the nuclear matrix attachment regions (MARs).</text>
</comment>
<comment type="subcellular location">
    <subcellularLocation>
        <location evidence="5">Nucleus</location>
    </subcellularLocation>
</comment>
<dbReference type="GO" id="GO:0003680">
    <property type="term" value="F:minor groove of adenine-thymine-rich DNA binding"/>
    <property type="evidence" value="ECO:0007669"/>
    <property type="project" value="UniProtKB-UniRule"/>
</dbReference>
<dbReference type="Pfam" id="PF03479">
    <property type="entry name" value="PCC"/>
    <property type="match status" value="1"/>
</dbReference>
<reference evidence="8 9" key="1">
    <citation type="journal article" date="2023" name="Hortic Res">
        <title>Pangenome of water caltrop reveals structural variations and asymmetric subgenome divergence after allopolyploidization.</title>
        <authorList>
            <person name="Zhang X."/>
            <person name="Chen Y."/>
            <person name="Wang L."/>
            <person name="Yuan Y."/>
            <person name="Fang M."/>
            <person name="Shi L."/>
            <person name="Lu R."/>
            <person name="Comes H.P."/>
            <person name="Ma Y."/>
            <person name="Chen Y."/>
            <person name="Huang G."/>
            <person name="Zhou Y."/>
            <person name="Zheng Z."/>
            <person name="Qiu Y."/>
        </authorList>
    </citation>
    <scope>NUCLEOTIDE SEQUENCE [LARGE SCALE GENOMIC DNA]</scope>
    <source>
        <tissue evidence="8">Roots</tissue>
    </source>
</reference>
<dbReference type="EMBL" id="JAXIOK010000005">
    <property type="protein sequence ID" value="KAK4770677.1"/>
    <property type="molecule type" value="Genomic_DNA"/>
</dbReference>
<feature type="compositionally biased region" description="Basic residues" evidence="6">
    <location>
        <begin position="150"/>
        <end position="161"/>
    </location>
</feature>
<dbReference type="PANTHER" id="PTHR31500:SF64">
    <property type="entry name" value="AT-HOOK MOTIF NUCLEAR-LOCALIZED PROTEIN 12-RELATED"/>
    <property type="match status" value="1"/>
</dbReference>
<dbReference type="InterPro" id="IPR005175">
    <property type="entry name" value="PPC_dom"/>
</dbReference>
<feature type="domain" description="PPC" evidence="7">
    <location>
        <begin position="172"/>
        <end position="319"/>
    </location>
</feature>
<keyword evidence="9" id="KW-1185">Reference proteome</keyword>
<dbReference type="Proteomes" id="UP001345219">
    <property type="component" value="Chromosome 24"/>
</dbReference>
<dbReference type="Gene3D" id="3.30.1330.80">
    <property type="entry name" value="Hypothetical protein, similar to alpha- acetolactate decarboxylase, domain 2"/>
    <property type="match status" value="1"/>
</dbReference>
<dbReference type="PANTHER" id="PTHR31500">
    <property type="entry name" value="AT-HOOK MOTIF NUCLEAR-LOCALIZED PROTEIN 9"/>
    <property type="match status" value="1"/>
</dbReference>
<keyword evidence="2 5" id="KW-0238">DNA-binding</keyword>
<name>A0AAN7KX43_9MYRT</name>
<comment type="domain">
    <text evidence="5">The PPC domain mediates interactions between AHL proteins.</text>
</comment>
<evidence type="ECO:0000256" key="4">
    <source>
        <dbReference type="ARBA" id="ARBA00023242"/>
    </source>
</evidence>
<evidence type="ECO:0000256" key="1">
    <source>
        <dbReference type="ARBA" id="ARBA00023015"/>
    </source>
</evidence>
<dbReference type="SUPFAM" id="SSF117856">
    <property type="entry name" value="AF0104/ALDC/Ptd012-like"/>
    <property type="match status" value="1"/>
</dbReference>
<evidence type="ECO:0000256" key="5">
    <source>
        <dbReference type="RuleBase" id="RU367031"/>
    </source>
</evidence>
<accession>A0AAN7KX43</accession>
<protein>
    <recommendedName>
        <fullName evidence="5">AT-hook motif nuclear-localized protein</fullName>
    </recommendedName>
</protein>
<keyword evidence="3 5" id="KW-0804">Transcription</keyword>
<comment type="caution">
    <text evidence="8">The sequence shown here is derived from an EMBL/GenBank/DDBJ whole genome shotgun (WGS) entry which is preliminary data.</text>
</comment>
<evidence type="ECO:0000256" key="6">
    <source>
        <dbReference type="SAM" id="MobiDB-lite"/>
    </source>
</evidence>
<evidence type="ECO:0000256" key="3">
    <source>
        <dbReference type="ARBA" id="ARBA00023163"/>
    </source>
</evidence>
<evidence type="ECO:0000313" key="9">
    <source>
        <dbReference type="Proteomes" id="UP001345219"/>
    </source>
</evidence>
<dbReference type="CDD" id="cd11378">
    <property type="entry name" value="DUF296"/>
    <property type="match status" value="1"/>
</dbReference>
<evidence type="ECO:0000313" key="8">
    <source>
        <dbReference type="EMBL" id="KAK4770677.1"/>
    </source>
</evidence>
<dbReference type="AlphaFoldDB" id="A0AAN7KX43"/>
<sequence>MDGREAMAISGGPAQYFMHKAGLGSASGLQPGGINATPPFRALTNAHHHHVQAGAAAADAAQSSMGATLSGQAFEVELSPPPSHGGFSRGGISIGASSAGSPSAEHSQKRKRGRPRKYGPDGMVALGLLPTSGAAPDSTPGTITPLPNKVRGRPRGSGRKQRLATVGEWMNSSAGLAFAPHVISIGTGEDVAAKILSFSQQRPRAVCVLSGCGTISLVTFKQPPSSGGPITYEGRFEILCLSGSYLIAEEGGPRNRTGGVSVSLSSPEGHVIGGSAGMLIAAGPVQVVICSFVYGSSKAKEKQIVVRDPKIEEDSSKSQSGDRACVLGSGPSHNFASSTTGVWQNSRPTVELKNLHTGIDLTRG</sequence>
<dbReference type="GO" id="GO:0005634">
    <property type="term" value="C:nucleus"/>
    <property type="evidence" value="ECO:0007669"/>
    <property type="project" value="UniProtKB-SubCell"/>
</dbReference>
<feature type="region of interest" description="Disordered" evidence="6">
    <location>
        <begin position="76"/>
        <end position="161"/>
    </location>
</feature>
<dbReference type="PROSITE" id="PS51742">
    <property type="entry name" value="PPC"/>
    <property type="match status" value="1"/>
</dbReference>
<organism evidence="8 9">
    <name type="scientific">Trapa incisa</name>
    <dbReference type="NCBI Taxonomy" id="236973"/>
    <lineage>
        <taxon>Eukaryota</taxon>
        <taxon>Viridiplantae</taxon>
        <taxon>Streptophyta</taxon>
        <taxon>Embryophyta</taxon>
        <taxon>Tracheophyta</taxon>
        <taxon>Spermatophyta</taxon>
        <taxon>Magnoliopsida</taxon>
        <taxon>eudicotyledons</taxon>
        <taxon>Gunneridae</taxon>
        <taxon>Pentapetalae</taxon>
        <taxon>rosids</taxon>
        <taxon>malvids</taxon>
        <taxon>Myrtales</taxon>
        <taxon>Lythraceae</taxon>
        <taxon>Trapa</taxon>
    </lineage>
</organism>